<feature type="region of interest" description="Disordered" evidence="1">
    <location>
        <begin position="1"/>
        <end position="44"/>
    </location>
</feature>
<feature type="compositionally biased region" description="Basic and acidic residues" evidence="1">
    <location>
        <begin position="13"/>
        <end position="26"/>
    </location>
</feature>
<dbReference type="EMBL" id="WJXW01000003">
    <property type="protein sequence ID" value="KAF9737923.1"/>
    <property type="molecule type" value="Genomic_DNA"/>
</dbReference>
<keyword evidence="3" id="KW-1185">Reference proteome</keyword>
<protein>
    <submittedName>
        <fullName evidence="2">Uncharacterized protein</fullName>
    </submittedName>
</protein>
<accession>A0A9P6GMQ8</accession>
<reference evidence="2" key="1">
    <citation type="journal article" date="2020" name="Mol. Plant Microbe Interact.">
        <title>Genome Sequence of the Biocontrol Agent Coniothyrium minitans strain Conio (IMI 134523).</title>
        <authorList>
            <person name="Patel D."/>
            <person name="Shittu T.A."/>
            <person name="Baroncelli R."/>
            <person name="Muthumeenakshi S."/>
            <person name="Osborne T.H."/>
            <person name="Janganan T.K."/>
            <person name="Sreenivasaprasad S."/>
        </authorList>
    </citation>
    <scope>NUCLEOTIDE SEQUENCE</scope>
    <source>
        <strain evidence="2">Conio</strain>
    </source>
</reference>
<comment type="caution">
    <text evidence="2">The sequence shown here is derived from an EMBL/GenBank/DDBJ whole genome shotgun (WGS) entry which is preliminary data.</text>
</comment>
<evidence type="ECO:0000313" key="2">
    <source>
        <dbReference type="EMBL" id="KAF9737923.1"/>
    </source>
</evidence>
<evidence type="ECO:0000313" key="3">
    <source>
        <dbReference type="Proteomes" id="UP000756921"/>
    </source>
</evidence>
<proteinExistence type="predicted"/>
<dbReference type="AlphaFoldDB" id="A0A9P6GMQ8"/>
<evidence type="ECO:0000256" key="1">
    <source>
        <dbReference type="SAM" id="MobiDB-lite"/>
    </source>
</evidence>
<sequence length="72" mass="7916">MGRLPEKQNGASEGREEQDHRKESKATRQHGNMAPKAARPLIPRFPSAELDDVCREAGLYTGIAGVREDGEV</sequence>
<dbReference type="Proteomes" id="UP000756921">
    <property type="component" value="Unassembled WGS sequence"/>
</dbReference>
<gene>
    <name evidence="2" type="ORF">PMIN01_03206</name>
</gene>
<name>A0A9P6GMQ8_9PLEO</name>
<organism evidence="2 3">
    <name type="scientific">Paraphaeosphaeria minitans</name>
    <dbReference type="NCBI Taxonomy" id="565426"/>
    <lineage>
        <taxon>Eukaryota</taxon>
        <taxon>Fungi</taxon>
        <taxon>Dikarya</taxon>
        <taxon>Ascomycota</taxon>
        <taxon>Pezizomycotina</taxon>
        <taxon>Dothideomycetes</taxon>
        <taxon>Pleosporomycetidae</taxon>
        <taxon>Pleosporales</taxon>
        <taxon>Massarineae</taxon>
        <taxon>Didymosphaeriaceae</taxon>
        <taxon>Paraphaeosphaeria</taxon>
    </lineage>
</organism>